<name>A0AAD4CX41_ASPNN</name>
<dbReference type="InterPro" id="IPR027417">
    <property type="entry name" value="P-loop_NTPase"/>
</dbReference>
<comment type="caution">
    <text evidence="2">The sequence shown here is derived from an EMBL/GenBank/DDBJ whole genome shotgun (WGS) entry which is preliminary data.</text>
</comment>
<dbReference type="EMBL" id="VCAU01000008">
    <property type="protein sequence ID" value="KAF9893403.1"/>
    <property type="molecule type" value="Genomic_DNA"/>
</dbReference>
<evidence type="ECO:0000313" key="3">
    <source>
        <dbReference type="Proteomes" id="UP001194746"/>
    </source>
</evidence>
<dbReference type="PANTHER" id="PTHR36978">
    <property type="entry name" value="P-LOOP CONTAINING NUCLEOTIDE TRIPHOSPHATE HYDROLASE"/>
    <property type="match status" value="1"/>
</dbReference>
<organism evidence="2 3">
    <name type="scientific">Aspergillus nanangensis</name>
    <dbReference type="NCBI Taxonomy" id="2582783"/>
    <lineage>
        <taxon>Eukaryota</taxon>
        <taxon>Fungi</taxon>
        <taxon>Dikarya</taxon>
        <taxon>Ascomycota</taxon>
        <taxon>Pezizomycotina</taxon>
        <taxon>Eurotiomycetes</taxon>
        <taxon>Eurotiomycetidae</taxon>
        <taxon>Eurotiales</taxon>
        <taxon>Aspergillaceae</taxon>
        <taxon>Aspergillus</taxon>
        <taxon>Aspergillus subgen. Circumdati</taxon>
    </lineage>
</organism>
<dbReference type="AlphaFoldDB" id="A0AAD4CX41"/>
<gene>
    <name evidence="2" type="ORF">FE257_011835</name>
</gene>
<reference evidence="2" key="2">
    <citation type="submission" date="2020-02" db="EMBL/GenBank/DDBJ databases">
        <authorList>
            <person name="Gilchrist C.L.M."/>
            <person name="Chooi Y.-H."/>
        </authorList>
    </citation>
    <scope>NUCLEOTIDE SEQUENCE</scope>
    <source>
        <strain evidence="2">MST-FP2251</strain>
    </source>
</reference>
<keyword evidence="1" id="KW-1133">Transmembrane helix</keyword>
<evidence type="ECO:0008006" key="4">
    <source>
        <dbReference type="Google" id="ProtNLM"/>
    </source>
</evidence>
<dbReference type="PANTHER" id="PTHR36978:SF4">
    <property type="entry name" value="P-LOOP CONTAINING NUCLEOSIDE TRIPHOSPHATE HYDROLASE PROTEIN"/>
    <property type="match status" value="1"/>
</dbReference>
<dbReference type="InterPro" id="IPR040632">
    <property type="entry name" value="Sulfotransfer_4"/>
</dbReference>
<keyword evidence="3" id="KW-1185">Reference proteome</keyword>
<dbReference type="Gene3D" id="3.40.50.300">
    <property type="entry name" value="P-loop containing nucleotide triphosphate hydrolases"/>
    <property type="match status" value="1"/>
</dbReference>
<proteinExistence type="predicted"/>
<keyword evidence="1" id="KW-0472">Membrane</keyword>
<keyword evidence="1" id="KW-0812">Transmembrane</keyword>
<protein>
    <recommendedName>
        <fullName evidence="4">NAD dependent epimerase/dehydratase</fullName>
    </recommendedName>
</protein>
<evidence type="ECO:0000256" key="1">
    <source>
        <dbReference type="SAM" id="Phobius"/>
    </source>
</evidence>
<dbReference type="SUPFAM" id="SSF52540">
    <property type="entry name" value="P-loop containing nucleoside triphosphate hydrolases"/>
    <property type="match status" value="1"/>
</dbReference>
<evidence type="ECO:0000313" key="2">
    <source>
        <dbReference type="EMBL" id="KAF9893403.1"/>
    </source>
</evidence>
<sequence length="240" mass="27797">MKILALGMGRTGTKSLQKIGFHVYDFPDRVVLGHVSRWVEALRWKWYGEGPVFGREQLDELTGDFDVVMDMPCCLFVDELLAAYPDAKVILTTRSVESWHRSMLNTIFQVFSWPSWRVLQYTDRFAANLLYHHRTLWGSHDGDKTRQCTQVFIDHNNYVRKVVPPERLLEFQVKDGWEPLCQFLDISVPDAPFPSANDSAGFIQAFKRLWRRSVKQSIRNITTSLLIVAVGFYGVRHMLG</sequence>
<dbReference type="Proteomes" id="UP001194746">
    <property type="component" value="Unassembled WGS sequence"/>
</dbReference>
<reference evidence="2" key="1">
    <citation type="journal article" date="2019" name="Beilstein J. Org. Chem.">
        <title>Nanangenines: drimane sesquiterpenoids as the dominant metabolite cohort of a novel Australian fungus, Aspergillus nanangensis.</title>
        <authorList>
            <person name="Lacey H.J."/>
            <person name="Gilchrist C.L.M."/>
            <person name="Crombie A."/>
            <person name="Kalaitzis J.A."/>
            <person name="Vuong D."/>
            <person name="Rutledge P.J."/>
            <person name="Turner P."/>
            <person name="Pitt J.I."/>
            <person name="Lacey E."/>
            <person name="Chooi Y.H."/>
            <person name="Piggott A.M."/>
        </authorList>
    </citation>
    <scope>NUCLEOTIDE SEQUENCE</scope>
    <source>
        <strain evidence="2">MST-FP2251</strain>
    </source>
</reference>
<accession>A0AAD4CX41</accession>
<dbReference type="Pfam" id="PF17784">
    <property type="entry name" value="Sulfotransfer_4"/>
    <property type="match status" value="1"/>
</dbReference>
<feature type="transmembrane region" description="Helical" evidence="1">
    <location>
        <begin position="217"/>
        <end position="235"/>
    </location>
</feature>